<dbReference type="Pfam" id="PF14014">
    <property type="entry name" value="DUF4230"/>
    <property type="match status" value="1"/>
</dbReference>
<accession>A0A378UG61</accession>
<reference evidence="1 2" key="1">
    <citation type="submission" date="2018-06" db="EMBL/GenBank/DDBJ databases">
        <authorList>
            <consortium name="Pathogen Informatics"/>
            <person name="Doyle S."/>
        </authorList>
    </citation>
    <scope>NUCLEOTIDE SEQUENCE [LARGE SCALE GENOMIC DNA]</scope>
    <source>
        <strain evidence="1 2">NCTC10295</strain>
    </source>
</reference>
<organism evidence="1 2">
    <name type="scientific">Bergeriella denitrificans</name>
    <name type="common">Neisseria denitrificans</name>
    <dbReference type="NCBI Taxonomy" id="494"/>
    <lineage>
        <taxon>Bacteria</taxon>
        <taxon>Pseudomonadati</taxon>
        <taxon>Pseudomonadota</taxon>
        <taxon>Betaproteobacteria</taxon>
        <taxon>Neisseriales</taxon>
        <taxon>Neisseriaceae</taxon>
        <taxon>Bergeriella</taxon>
    </lineage>
</organism>
<keyword evidence="2" id="KW-1185">Reference proteome</keyword>
<sequence>MKSWLRALGLLLLGGLLAAGYQWYAQSRDTAAKALSRDGVVMQIKQLNRLESTAFYIDTIIRTEKKGDWRKLWQDAQNGLFVVRGKVLAGLDLEKLSAEHVRMVDGKALISLPPVEILSVDLEDIEVYDLQTGTLNLLPPDKAVFSQVQREAKKQVLAAACKADILQHSTRQAQAQLENLFALSQTQVSVYPAAAPVCKV</sequence>
<dbReference type="AlphaFoldDB" id="A0A378UG61"/>
<dbReference type="RefSeq" id="WP_066080274.1">
    <property type="nucleotide sequence ID" value="NZ_CP181246.1"/>
</dbReference>
<dbReference type="InterPro" id="IPR025324">
    <property type="entry name" value="DUF4230"/>
</dbReference>
<evidence type="ECO:0008006" key="3">
    <source>
        <dbReference type="Google" id="ProtNLM"/>
    </source>
</evidence>
<proteinExistence type="predicted"/>
<gene>
    <name evidence="1" type="ORF">NCTC10295_00496</name>
</gene>
<evidence type="ECO:0000313" key="1">
    <source>
        <dbReference type="EMBL" id="STZ75743.1"/>
    </source>
</evidence>
<protein>
    <recommendedName>
        <fullName evidence="3">DUF4230 domain-containing protein</fullName>
    </recommendedName>
</protein>
<name>A0A378UG61_BERDE</name>
<dbReference type="EMBL" id="UGQS01000001">
    <property type="protein sequence ID" value="STZ75743.1"/>
    <property type="molecule type" value="Genomic_DNA"/>
</dbReference>
<evidence type="ECO:0000313" key="2">
    <source>
        <dbReference type="Proteomes" id="UP000254651"/>
    </source>
</evidence>
<dbReference type="Proteomes" id="UP000254651">
    <property type="component" value="Unassembled WGS sequence"/>
</dbReference>